<dbReference type="Proteomes" id="UP001732700">
    <property type="component" value="Chromosome 3D"/>
</dbReference>
<keyword evidence="2" id="KW-1185">Reference proteome</keyword>
<accession>A0ACD5W228</accession>
<sequence>MDAGDADADSSSSMPPMRIVLFPWLAFGHMIPFLELAERLAARGHRVSFVSTPRNISRLPPAVGVRFVALPLPRVDGLPEGAEATTDLTPGNTELLLHRASDGLAAGPFSAFLDDEKPDWLVVDSFQYLAAFAAADRGLPSAMFLVFDSASTVLWGVPRVSADVDPELGASVPQRFMLTYQSCKIVAQRCCVEFDPEGVPLLPGIFGNKPFAPVGLLPPPLRANLGGDDLVSWLDRHPAKSVVYVALGSEAPLTTHLVHELAIGLELAGTPFLWALRKLGGDQDDILPPGFQERTKGRGLVAMGMVPQTRMLAHGSVGAFLTHSGPSSVIEGMQYGHPLIMLPFFGDQRNVARFMEGKKVGMPVPRNGEDGSSFDREGIASTIRAVVVDEEGRRVFASNAKKMQQIVTDTAIQERCITDFLHQLRSYKDD</sequence>
<reference evidence="1" key="1">
    <citation type="submission" date="2021-05" db="EMBL/GenBank/DDBJ databases">
        <authorList>
            <person name="Scholz U."/>
            <person name="Mascher M."/>
            <person name="Fiebig A."/>
        </authorList>
    </citation>
    <scope>NUCLEOTIDE SEQUENCE [LARGE SCALE GENOMIC DNA]</scope>
</reference>
<dbReference type="EnsemblPlants" id="AVESA.00010b.r2.3DG0562320.1">
    <property type="protein sequence ID" value="AVESA.00010b.r2.3DG0562320.1.CDS.1"/>
    <property type="gene ID" value="AVESA.00010b.r2.3DG0562320"/>
</dbReference>
<evidence type="ECO:0000313" key="1">
    <source>
        <dbReference type="EnsemblPlants" id="AVESA.00010b.r2.3DG0562320.1.CDS.1"/>
    </source>
</evidence>
<organism evidence="1 2">
    <name type="scientific">Avena sativa</name>
    <name type="common">Oat</name>
    <dbReference type="NCBI Taxonomy" id="4498"/>
    <lineage>
        <taxon>Eukaryota</taxon>
        <taxon>Viridiplantae</taxon>
        <taxon>Streptophyta</taxon>
        <taxon>Embryophyta</taxon>
        <taxon>Tracheophyta</taxon>
        <taxon>Spermatophyta</taxon>
        <taxon>Magnoliopsida</taxon>
        <taxon>Liliopsida</taxon>
        <taxon>Poales</taxon>
        <taxon>Poaceae</taxon>
        <taxon>BOP clade</taxon>
        <taxon>Pooideae</taxon>
        <taxon>Poodae</taxon>
        <taxon>Poeae</taxon>
        <taxon>Poeae Chloroplast Group 1 (Aveneae type)</taxon>
        <taxon>Aveninae</taxon>
        <taxon>Avena</taxon>
    </lineage>
</organism>
<reference evidence="1" key="2">
    <citation type="submission" date="2025-09" db="UniProtKB">
        <authorList>
            <consortium name="EnsemblPlants"/>
        </authorList>
    </citation>
    <scope>IDENTIFICATION</scope>
</reference>
<proteinExistence type="predicted"/>
<evidence type="ECO:0000313" key="2">
    <source>
        <dbReference type="Proteomes" id="UP001732700"/>
    </source>
</evidence>
<name>A0ACD5W228_AVESA</name>
<protein>
    <submittedName>
        <fullName evidence="1">Uncharacterized protein</fullName>
    </submittedName>
</protein>